<reference evidence="5" key="1">
    <citation type="journal article" date="2019" name="Int. J. Syst. Evol. Microbiol.">
        <title>The Global Catalogue of Microorganisms (GCM) 10K type strain sequencing project: providing services to taxonomists for standard genome sequencing and annotation.</title>
        <authorList>
            <consortium name="The Broad Institute Genomics Platform"/>
            <consortium name="The Broad Institute Genome Sequencing Center for Infectious Disease"/>
            <person name="Wu L."/>
            <person name="Ma J."/>
        </authorList>
    </citation>
    <scope>NUCLEOTIDE SEQUENCE [LARGE SCALE GENOMIC DNA]</scope>
    <source>
        <strain evidence="5">JCM 7356</strain>
    </source>
</reference>
<dbReference type="EMBL" id="BAAATR010000017">
    <property type="protein sequence ID" value="GAA2252640.1"/>
    <property type="molecule type" value="Genomic_DNA"/>
</dbReference>
<keyword evidence="2" id="KW-0012">Acyltransferase</keyword>
<dbReference type="InterPro" id="IPR000182">
    <property type="entry name" value="GNAT_dom"/>
</dbReference>
<evidence type="ECO:0000313" key="5">
    <source>
        <dbReference type="Proteomes" id="UP001500305"/>
    </source>
</evidence>
<comment type="caution">
    <text evidence="4">The sequence shown here is derived from an EMBL/GenBank/DDBJ whole genome shotgun (WGS) entry which is preliminary data.</text>
</comment>
<dbReference type="InterPro" id="IPR050832">
    <property type="entry name" value="Bact_Acetyltransf"/>
</dbReference>
<proteinExistence type="predicted"/>
<name>A0ABP5R6C1_9ACTN</name>
<dbReference type="PANTHER" id="PTHR43877:SF1">
    <property type="entry name" value="ACETYLTRANSFERASE"/>
    <property type="match status" value="1"/>
</dbReference>
<dbReference type="Pfam" id="PF00583">
    <property type="entry name" value="Acetyltransf_1"/>
    <property type="match status" value="1"/>
</dbReference>
<evidence type="ECO:0000256" key="1">
    <source>
        <dbReference type="ARBA" id="ARBA00022679"/>
    </source>
</evidence>
<dbReference type="Proteomes" id="UP001500305">
    <property type="component" value="Unassembled WGS sequence"/>
</dbReference>
<dbReference type="CDD" id="cd04301">
    <property type="entry name" value="NAT_SF"/>
    <property type="match status" value="1"/>
</dbReference>
<gene>
    <name evidence="4" type="ORF">GCM10010430_40350</name>
</gene>
<dbReference type="RefSeq" id="WP_344637831.1">
    <property type="nucleotide sequence ID" value="NZ_BAAATR010000017.1"/>
</dbReference>
<evidence type="ECO:0000313" key="4">
    <source>
        <dbReference type="EMBL" id="GAA2252640.1"/>
    </source>
</evidence>
<evidence type="ECO:0000256" key="2">
    <source>
        <dbReference type="ARBA" id="ARBA00023315"/>
    </source>
</evidence>
<dbReference type="InterPro" id="IPR016181">
    <property type="entry name" value="Acyl_CoA_acyltransferase"/>
</dbReference>
<dbReference type="PANTHER" id="PTHR43877">
    <property type="entry name" value="AMINOALKYLPHOSPHONATE N-ACETYLTRANSFERASE-RELATED-RELATED"/>
    <property type="match status" value="1"/>
</dbReference>
<dbReference type="PROSITE" id="PS51186">
    <property type="entry name" value="GNAT"/>
    <property type="match status" value="1"/>
</dbReference>
<sequence>MRIRTGGPDDLIGVLGLLDGAVAWLASLGRTGQWGDQPWSSRPTAVERVRSYAGDADTFLLRIAEAEDGTVVGSCVLSEQATDYATVAGERELYIRNLVTDRSRKGSGIGAALVADALEEARRRGIALVRVDCYADGDRRLVGQYQKLGFTPTDAFEVAQPNGPWRGQILEIRI</sequence>
<accession>A0ABP5R6C1</accession>
<keyword evidence="5" id="KW-1185">Reference proteome</keyword>
<keyword evidence="1" id="KW-0808">Transferase</keyword>
<feature type="domain" description="N-acetyltransferase" evidence="3">
    <location>
        <begin position="1"/>
        <end position="174"/>
    </location>
</feature>
<evidence type="ECO:0000259" key="3">
    <source>
        <dbReference type="PROSITE" id="PS51186"/>
    </source>
</evidence>
<dbReference type="Gene3D" id="3.40.630.30">
    <property type="match status" value="1"/>
</dbReference>
<dbReference type="SUPFAM" id="SSF55729">
    <property type="entry name" value="Acyl-CoA N-acyltransferases (Nat)"/>
    <property type="match status" value="1"/>
</dbReference>
<organism evidence="4 5">
    <name type="scientific">Kitasatospora cystarginea</name>
    <dbReference type="NCBI Taxonomy" id="58350"/>
    <lineage>
        <taxon>Bacteria</taxon>
        <taxon>Bacillati</taxon>
        <taxon>Actinomycetota</taxon>
        <taxon>Actinomycetes</taxon>
        <taxon>Kitasatosporales</taxon>
        <taxon>Streptomycetaceae</taxon>
        <taxon>Kitasatospora</taxon>
    </lineage>
</organism>
<protein>
    <submittedName>
        <fullName evidence="4">GNAT family N-acetyltransferase</fullName>
    </submittedName>
</protein>